<reference evidence="2" key="1">
    <citation type="journal article" date="2013" name="PLoS Pathog.">
        <title>Deciphering the cryptic genome: genome-wide analyses of the rice pathogen Fusarium fujikuroi reveal complex regulation of secondary metabolism and novel metabolites.</title>
        <authorList>
            <person name="Wiemann P."/>
            <person name="Sieber C.M."/>
            <person name="von Bargen K.W."/>
            <person name="Studt L."/>
            <person name="Niehaus E.M."/>
            <person name="Espino J.J."/>
            <person name="Huss K."/>
            <person name="Michielse C.B."/>
            <person name="Albermann S."/>
            <person name="Wagner D."/>
            <person name="Bergner S.V."/>
            <person name="Connolly L.R."/>
            <person name="Fischer A."/>
            <person name="Reuter G."/>
            <person name="Kleigrewe K."/>
            <person name="Bald T."/>
            <person name="Wingfield B.D."/>
            <person name="Ophir R."/>
            <person name="Freeman S."/>
            <person name="Hippler M."/>
            <person name="Smith K.M."/>
            <person name="Brown D.W."/>
            <person name="Proctor R.H."/>
            <person name="Munsterkotter M."/>
            <person name="Freitag M."/>
            <person name="Humpf H.U."/>
            <person name="Guldener U."/>
            <person name="Tudzynski B."/>
        </authorList>
    </citation>
    <scope>NUCLEOTIDE SEQUENCE [LARGE SCALE GENOMIC DNA]</scope>
    <source>
        <strain evidence="2">CBS 195.34 / IMI 58289 / NRRL A-6831</strain>
    </source>
</reference>
<dbReference type="HOGENOM" id="CLU_051365_0_0_1"/>
<organism evidence="1 2">
    <name type="scientific">Gibberella fujikuroi (strain CBS 195.34 / IMI 58289 / NRRL A-6831)</name>
    <name type="common">Bakanae and foot rot disease fungus</name>
    <name type="synonym">Fusarium fujikuroi</name>
    <dbReference type="NCBI Taxonomy" id="1279085"/>
    <lineage>
        <taxon>Eukaryota</taxon>
        <taxon>Fungi</taxon>
        <taxon>Dikarya</taxon>
        <taxon>Ascomycota</taxon>
        <taxon>Pezizomycotina</taxon>
        <taxon>Sordariomycetes</taxon>
        <taxon>Hypocreomycetidae</taxon>
        <taxon>Hypocreales</taxon>
        <taxon>Nectriaceae</taxon>
        <taxon>Fusarium</taxon>
        <taxon>Fusarium fujikuroi species complex</taxon>
    </lineage>
</organism>
<sequence length="373" mass="43372">MARFQDLPVELAVAIMKYADTPQDVSAMIRADPYLLHCFFDNREQVLTPQATKIMEVCGGHLSTAHLPAARLRHTKKDPAFNDARPQHREQIVSPILRSCISSHNTHHHVSHRASLATICALSTVAIDVGWLTTSYVSQVHKQYEIFRDQESVPKVSFKERQRFINAGRRFESYVQAFFHMEQPLFPTDESIRRLLFAPRLCGLESHPQIDAKETFYSIAYYVYDQHCTMMNNINRYLSVATQPISSKDKDNSQELEERQKWRLLNCKQIEVNKYVHYLTSEGLGMLLRLQSMELEDQTRFVLSNCETVLDSRHPNVLMVPGIDLYEIGTLEEHSWNPWVDSKGVFGVTSDQWKWAQSFLDDDRGRTGWFMWW</sequence>
<proteinExistence type="predicted"/>
<accession>S0E7G8</accession>
<keyword evidence="2" id="KW-1185">Reference proteome</keyword>
<dbReference type="AlphaFoldDB" id="S0E7G8"/>
<evidence type="ECO:0000313" key="1">
    <source>
        <dbReference type="EMBL" id="CCT70849.1"/>
    </source>
</evidence>
<name>S0E7G8_GIBF5</name>
<dbReference type="GeneID" id="35402606"/>
<gene>
    <name evidence="1" type="ORF">FFUJ_09132</name>
</gene>
<dbReference type="VEuPathDB" id="FungiDB:FFUJ_09132"/>
<evidence type="ECO:0000313" key="2">
    <source>
        <dbReference type="Proteomes" id="UP000016800"/>
    </source>
</evidence>
<dbReference type="EMBL" id="HF679029">
    <property type="protein sequence ID" value="CCT70849.1"/>
    <property type="molecule type" value="Genomic_DNA"/>
</dbReference>
<dbReference type="Proteomes" id="UP000016800">
    <property type="component" value="Chromosome VII"/>
</dbReference>
<protein>
    <submittedName>
        <fullName evidence="1">Uncharacterized protein</fullName>
    </submittedName>
</protein>
<dbReference type="RefSeq" id="XP_023432928.1">
    <property type="nucleotide sequence ID" value="XM_023580090.1"/>
</dbReference>